<feature type="transmembrane region" description="Helical" evidence="7">
    <location>
        <begin position="55"/>
        <end position="73"/>
    </location>
</feature>
<dbReference type="InterPro" id="IPR036259">
    <property type="entry name" value="MFS_trans_sf"/>
</dbReference>
<dbReference type="EMBL" id="LATX01001252">
    <property type="protein sequence ID" value="KTB43070.1"/>
    <property type="molecule type" value="Genomic_DNA"/>
</dbReference>
<evidence type="ECO:0000313" key="9">
    <source>
        <dbReference type="EMBL" id="KTB43070.1"/>
    </source>
</evidence>
<evidence type="ECO:0000256" key="3">
    <source>
        <dbReference type="ARBA" id="ARBA00022692"/>
    </source>
</evidence>
<feature type="transmembrane region" description="Helical" evidence="7">
    <location>
        <begin position="149"/>
        <end position="171"/>
    </location>
</feature>
<dbReference type="InterPro" id="IPR011701">
    <property type="entry name" value="MFS"/>
</dbReference>
<feature type="transmembrane region" description="Helical" evidence="7">
    <location>
        <begin position="211"/>
        <end position="233"/>
    </location>
</feature>
<gene>
    <name evidence="9" type="ORF">WG66_4356</name>
</gene>
<dbReference type="eggNOG" id="KOG0254">
    <property type="taxonomic scope" value="Eukaryota"/>
</dbReference>
<keyword evidence="2" id="KW-0813">Transport</keyword>
<dbReference type="Gene3D" id="1.20.1720.10">
    <property type="entry name" value="Multidrug resistance protein D"/>
    <property type="match status" value="1"/>
</dbReference>
<dbReference type="SUPFAM" id="SSF103473">
    <property type="entry name" value="MFS general substrate transporter"/>
    <property type="match status" value="2"/>
</dbReference>
<feature type="transmembrane region" description="Helical" evidence="7">
    <location>
        <begin position="389"/>
        <end position="408"/>
    </location>
</feature>
<evidence type="ECO:0000256" key="1">
    <source>
        <dbReference type="ARBA" id="ARBA00004127"/>
    </source>
</evidence>
<dbReference type="Pfam" id="PF07690">
    <property type="entry name" value="MFS_1"/>
    <property type="match status" value="1"/>
</dbReference>
<dbReference type="GO" id="GO:0022857">
    <property type="term" value="F:transmembrane transporter activity"/>
    <property type="evidence" value="ECO:0007669"/>
    <property type="project" value="InterPro"/>
</dbReference>
<comment type="caution">
    <text evidence="9">The sequence shown here is derived from an EMBL/GenBank/DDBJ whole genome shotgun (WGS) entry which is preliminary data.</text>
</comment>
<dbReference type="PANTHER" id="PTHR23501">
    <property type="entry name" value="MAJOR FACILITATOR SUPERFAMILY"/>
    <property type="match status" value="1"/>
</dbReference>
<organism evidence="9 10">
    <name type="scientific">Moniliophthora roreri</name>
    <name type="common">Frosty pod rot fungus</name>
    <name type="synonym">Monilia roreri</name>
    <dbReference type="NCBI Taxonomy" id="221103"/>
    <lineage>
        <taxon>Eukaryota</taxon>
        <taxon>Fungi</taxon>
        <taxon>Dikarya</taxon>
        <taxon>Basidiomycota</taxon>
        <taxon>Agaricomycotina</taxon>
        <taxon>Agaricomycetes</taxon>
        <taxon>Agaricomycetidae</taxon>
        <taxon>Agaricales</taxon>
        <taxon>Marasmiineae</taxon>
        <taxon>Marasmiaceae</taxon>
        <taxon>Moniliophthora</taxon>
    </lineage>
</organism>
<accession>A0A0W0G3A8</accession>
<comment type="subcellular location">
    <subcellularLocation>
        <location evidence="1">Endomembrane system</location>
        <topology evidence="1">Multi-pass membrane protein</topology>
    </subcellularLocation>
</comment>
<protein>
    <recommendedName>
        <fullName evidence="8">Major facilitator superfamily (MFS) profile domain-containing protein</fullName>
    </recommendedName>
</protein>
<feature type="transmembrane region" description="Helical" evidence="7">
    <location>
        <begin position="93"/>
        <end position="113"/>
    </location>
</feature>
<feature type="transmembrane region" description="Helical" evidence="7">
    <location>
        <begin position="284"/>
        <end position="302"/>
    </location>
</feature>
<evidence type="ECO:0000256" key="4">
    <source>
        <dbReference type="ARBA" id="ARBA00022989"/>
    </source>
</evidence>
<dbReference type="Gene3D" id="1.20.1250.20">
    <property type="entry name" value="MFS general substrate transporter like domains"/>
    <property type="match status" value="1"/>
</dbReference>
<dbReference type="AlphaFoldDB" id="A0A0W0G3A8"/>
<dbReference type="GO" id="GO:0005886">
    <property type="term" value="C:plasma membrane"/>
    <property type="evidence" value="ECO:0007669"/>
    <property type="project" value="TreeGrafter"/>
</dbReference>
<reference evidence="9 10" key="1">
    <citation type="submission" date="2015-12" db="EMBL/GenBank/DDBJ databases">
        <title>Draft genome sequence of Moniliophthora roreri, the causal agent of frosty pod rot of cacao.</title>
        <authorList>
            <person name="Aime M.C."/>
            <person name="Diaz-Valderrama J.R."/>
            <person name="Kijpornyongpan T."/>
            <person name="Phillips-Mora W."/>
        </authorList>
    </citation>
    <scope>NUCLEOTIDE SEQUENCE [LARGE SCALE GENOMIC DNA]</scope>
    <source>
        <strain evidence="9 10">MCA 2952</strain>
    </source>
</reference>
<feature type="transmembrane region" description="Helical" evidence="7">
    <location>
        <begin position="254"/>
        <end position="272"/>
    </location>
</feature>
<keyword evidence="4 7" id="KW-1133">Transmembrane helix</keyword>
<dbReference type="PANTHER" id="PTHR23501:SF191">
    <property type="entry name" value="VACUOLAR BASIC AMINO ACID TRANSPORTER 4"/>
    <property type="match status" value="1"/>
</dbReference>
<feature type="compositionally biased region" description="Polar residues" evidence="6">
    <location>
        <begin position="569"/>
        <end position="578"/>
    </location>
</feature>
<feature type="domain" description="Major facilitator superfamily (MFS) profile" evidence="8">
    <location>
        <begin position="60"/>
        <end position="551"/>
    </location>
</feature>
<dbReference type="PROSITE" id="PS50850">
    <property type="entry name" value="MFS"/>
    <property type="match status" value="1"/>
</dbReference>
<evidence type="ECO:0000313" key="10">
    <source>
        <dbReference type="Proteomes" id="UP000054988"/>
    </source>
</evidence>
<keyword evidence="5 7" id="KW-0472">Membrane</keyword>
<feature type="region of interest" description="Disordered" evidence="6">
    <location>
        <begin position="556"/>
        <end position="578"/>
    </location>
</feature>
<evidence type="ECO:0000259" key="8">
    <source>
        <dbReference type="PROSITE" id="PS50850"/>
    </source>
</evidence>
<evidence type="ECO:0000256" key="7">
    <source>
        <dbReference type="SAM" id="Phobius"/>
    </source>
</evidence>
<evidence type="ECO:0000256" key="2">
    <source>
        <dbReference type="ARBA" id="ARBA00022448"/>
    </source>
</evidence>
<proteinExistence type="predicted"/>
<feature type="transmembrane region" description="Helical" evidence="7">
    <location>
        <begin position="125"/>
        <end position="143"/>
    </location>
</feature>
<name>A0A0W0G3A8_MONRR</name>
<keyword evidence="3 7" id="KW-0812">Transmembrane</keyword>
<feature type="compositionally biased region" description="Basic and acidic residues" evidence="6">
    <location>
        <begin position="556"/>
        <end position="567"/>
    </location>
</feature>
<feature type="transmembrane region" description="Helical" evidence="7">
    <location>
        <begin position="357"/>
        <end position="377"/>
    </location>
</feature>
<evidence type="ECO:0000256" key="5">
    <source>
        <dbReference type="ARBA" id="ARBA00023136"/>
    </source>
</evidence>
<evidence type="ECO:0000256" key="6">
    <source>
        <dbReference type="SAM" id="MobiDB-lite"/>
    </source>
</evidence>
<dbReference type="PRINTS" id="PR00173">
    <property type="entry name" value="EDTRNSPORT"/>
</dbReference>
<feature type="transmembrane region" description="Helical" evidence="7">
    <location>
        <begin position="183"/>
        <end position="205"/>
    </location>
</feature>
<feature type="transmembrane region" description="Helical" evidence="7">
    <location>
        <begin position="323"/>
        <end position="345"/>
    </location>
</feature>
<sequence>MSTDITHNGIETLTRAPSEAQIELDRHQNHDNDKVNTCSDVESSSFPKFDDMSPMQIAAILLSLGLAMFLFAIEETIVATSVSSIGAALDIKGSLAWISTSYLLTTTVVQPILGRIADVVGVKRFLMIELWIFVIGNIIAGTANTLAQIIAGRLIAGIGGAGLLTLSCIVISQLTHERQRASYMNLINIVFIVSDSLGPVLGGVLGKSGNWRWIFLLNAPFGPVITVVLWRALNLARTRSDIRSFRDVITKVDIMGMCLLVACLSFLIVTLNTGGQTIPWDSPMIIGMLCASGVAFVAFWLAEKYAKMPVAPTRLFVKWEWRNVPIAFVTRTLLFFHIFANTFYLPVFLQVIGRPTLLASALVIPFLIIAAIASTAVNELCRIYGHVRLFFIGGLLILPIGLGLMSSLNETSSVGRIVGYSLIAGAGFGSGTQISMVIAQVGLPEDELSTVTALVGSAPNLGGTLGVAAIGAVINNVFRDAISSNTAILDTRIPVNANDAVYTVNLFPAGTAARTAVVKAYVGAWQRGYRTLVGISGLEILLCLFLRKVELQGRETSERKLEKDGKNEANVQNEKSVV</sequence>
<dbReference type="GO" id="GO:0012505">
    <property type="term" value="C:endomembrane system"/>
    <property type="evidence" value="ECO:0007669"/>
    <property type="project" value="UniProtKB-SubCell"/>
</dbReference>
<dbReference type="Proteomes" id="UP000054988">
    <property type="component" value="Unassembled WGS sequence"/>
</dbReference>
<dbReference type="InterPro" id="IPR020846">
    <property type="entry name" value="MFS_dom"/>
</dbReference>